<dbReference type="AlphaFoldDB" id="A0A5C5FR38"/>
<dbReference type="SUPFAM" id="SSF50475">
    <property type="entry name" value="FMN-binding split barrel"/>
    <property type="match status" value="1"/>
</dbReference>
<gene>
    <name evidence="2" type="ORF">DMC30DRAFT_355036</name>
</gene>
<keyword evidence="3" id="KW-1185">Reference proteome</keyword>
<dbReference type="Proteomes" id="UP000311382">
    <property type="component" value="Unassembled WGS sequence"/>
</dbReference>
<evidence type="ECO:0000313" key="2">
    <source>
        <dbReference type="EMBL" id="TNY18722.1"/>
    </source>
</evidence>
<dbReference type="PANTHER" id="PTHR39336:SF1">
    <property type="entry name" value="PYRIDOXAMINE PHOSPHATE OXIDASE FAMILY PROTEIN (AFU_ORTHOLOGUE AFUA_6G11440)"/>
    <property type="match status" value="1"/>
</dbReference>
<dbReference type="STRING" id="5288.A0A5C5FR38"/>
<sequence>MGAFYDEIPENTVDWIKEQHMFWVASAPLAASGSVNVSPKGYDCFNIVSPSAVWYLDCTGSGNETISHLREPGNGRLTIMFSAFTGPPRILRLFGKGRVFERDTPDFDALLPPGDPRRLPGARAIIWLDVDRVGTSCGYSVPFYQFEGERMRLLEFFDPKEAADREYLDSQAAAASSSPSSPPRSAPPASSRQPTVAPSTVKNGMLAYWRLKNAESVDGLPGLAAAGFPPEEGAIRKSRRGIQEAYARRRSGGGGAAGGAVALLRGKGEGDWTTAVRESGAAVALLAGLAIGVWVGKEYF</sequence>
<accession>A0A5C5FR38</accession>
<dbReference type="InterPro" id="IPR012349">
    <property type="entry name" value="Split_barrel_FMN-bd"/>
</dbReference>
<proteinExistence type="predicted"/>
<feature type="region of interest" description="Disordered" evidence="1">
    <location>
        <begin position="168"/>
        <end position="198"/>
    </location>
</feature>
<name>A0A5C5FR38_9BASI</name>
<dbReference type="EMBL" id="SOZI01000124">
    <property type="protein sequence ID" value="TNY18722.1"/>
    <property type="molecule type" value="Genomic_DNA"/>
</dbReference>
<dbReference type="OrthoDB" id="539398at2759"/>
<feature type="compositionally biased region" description="Low complexity" evidence="1">
    <location>
        <begin position="170"/>
        <end position="179"/>
    </location>
</feature>
<evidence type="ECO:0000256" key="1">
    <source>
        <dbReference type="SAM" id="MobiDB-lite"/>
    </source>
</evidence>
<organism evidence="2 3">
    <name type="scientific">Rhodotorula diobovata</name>
    <dbReference type="NCBI Taxonomy" id="5288"/>
    <lineage>
        <taxon>Eukaryota</taxon>
        <taxon>Fungi</taxon>
        <taxon>Dikarya</taxon>
        <taxon>Basidiomycota</taxon>
        <taxon>Pucciniomycotina</taxon>
        <taxon>Microbotryomycetes</taxon>
        <taxon>Sporidiobolales</taxon>
        <taxon>Sporidiobolaceae</taxon>
        <taxon>Rhodotorula</taxon>
    </lineage>
</organism>
<evidence type="ECO:0000313" key="3">
    <source>
        <dbReference type="Proteomes" id="UP000311382"/>
    </source>
</evidence>
<evidence type="ECO:0008006" key="4">
    <source>
        <dbReference type="Google" id="ProtNLM"/>
    </source>
</evidence>
<dbReference type="Gene3D" id="2.30.110.10">
    <property type="entry name" value="Electron Transport, Fmn-binding Protein, Chain A"/>
    <property type="match status" value="1"/>
</dbReference>
<protein>
    <recommendedName>
        <fullName evidence="4">Pyridoxamine 5'-phosphate oxidase putative domain-containing protein</fullName>
    </recommendedName>
</protein>
<reference evidence="2 3" key="1">
    <citation type="submission" date="2019-03" db="EMBL/GenBank/DDBJ databases">
        <title>Rhodosporidium diobovatum UCD-FST 08-225 genome sequencing, assembly, and annotation.</title>
        <authorList>
            <person name="Fakankun I.U."/>
            <person name="Fristensky B."/>
            <person name="Levin D.B."/>
        </authorList>
    </citation>
    <scope>NUCLEOTIDE SEQUENCE [LARGE SCALE GENOMIC DNA]</scope>
    <source>
        <strain evidence="2 3">UCD-FST 08-225</strain>
    </source>
</reference>
<dbReference type="PANTHER" id="PTHR39336">
    <property type="entry name" value="PYRIDOXAMINE PHOSPHATE OXIDASE FAMILY PROTEIN (AFU_ORTHOLOGUE AFUA_6G11440)"/>
    <property type="match status" value="1"/>
</dbReference>
<comment type="caution">
    <text evidence="2">The sequence shown here is derived from an EMBL/GenBank/DDBJ whole genome shotgun (WGS) entry which is preliminary data.</text>
</comment>